<evidence type="ECO:0000256" key="2">
    <source>
        <dbReference type="SAM" id="MobiDB-lite"/>
    </source>
</evidence>
<dbReference type="InterPro" id="IPR003410">
    <property type="entry name" value="HYR_dom"/>
</dbReference>
<name>A0ABX1D5J4_9FLAO</name>
<reference evidence="4 5" key="1">
    <citation type="submission" date="2020-03" db="EMBL/GenBank/DDBJ databases">
        <title>Salinimicrobium sp. nov, isolated from SCS.</title>
        <authorList>
            <person name="Cao W.R."/>
        </authorList>
    </citation>
    <scope>NUCLEOTIDE SEQUENCE [LARGE SCALE GENOMIC DNA]</scope>
    <source>
        <strain evidence="5">J15B91</strain>
    </source>
</reference>
<dbReference type="InterPro" id="IPR013783">
    <property type="entry name" value="Ig-like_fold"/>
</dbReference>
<feature type="non-terminal residue" evidence="4">
    <location>
        <position position="213"/>
    </location>
</feature>
<dbReference type="RefSeq" id="WP_168139432.1">
    <property type="nucleotide sequence ID" value="NZ_JAAVJR010000190.1"/>
</dbReference>
<proteinExistence type="predicted"/>
<dbReference type="Gene3D" id="2.60.40.10">
    <property type="entry name" value="Immunoglobulins"/>
    <property type="match status" value="1"/>
</dbReference>
<organism evidence="4 5">
    <name type="scientific">Salinimicrobium oceani</name>
    <dbReference type="NCBI Taxonomy" id="2722702"/>
    <lineage>
        <taxon>Bacteria</taxon>
        <taxon>Pseudomonadati</taxon>
        <taxon>Bacteroidota</taxon>
        <taxon>Flavobacteriia</taxon>
        <taxon>Flavobacteriales</taxon>
        <taxon>Flavobacteriaceae</taxon>
        <taxon>Salinimicrobium</taxon>
    </lineage>
</organism>
<evidence type="ECO:0000256" key="1">
    <source>
        <dbReference type="ARBA" id="ARBA00022737"/>
    </source>
</evidence>
<evidence type="ECO:0000259" key="3">
    <source>
        <dbReference type="PROSITE" id="PS50825"/>
    </source>
</evidence>
<keyword evidence="5" id="KW-1185">Reference proteome</keyword>
<feature type="domain" description="HYR" evidence="3">
    <location>
        <begin position="1"/>
        <end position="73"/>
    </location>
</feature>
<dbReference type="PROSITE" id="PS50825">
    <property type="entry name" value="HYR"/>
    <property type="match status" value="3"/>
</dbReference>
<feature type="region of interest" description="Disordered" evidence="2">
    <location>
        <begin position="190"/>
        <end position="213"/>
    </location>
</feature>
<feature type="domain" description="HYR" evidence="3">
    <location>
        <begin position="160"/>
        <end position="213"/>
    </location>
</feature>
<accession>A0ABX1D5J4</accession>
<sequence>SEDIVVANDAGECGAIVNYSVPTATDDSREEPEVVLSSGPASGAFVPVGSITVTYTATDTAENSAECTFTITVTDDEDPVVTCPSSNIVETVPFGETVKEIYYTVPFGDNCPGSTIMQTDGLPSGGEFPVGETITNTFVITDASGNITSCSFTVTINEEVDEEDPVITCPGQIISLTDPGQCGATVTYDTPEATDNSGSANVTKISGPDTGDV</sequence>
<dbReference type="PANTHER" id="PTHR24273:SF32">
    <property type="entry name" value="HYALIN"/>
    <property type="match status" value="1"/>
</dbReference>
<feature type="compositionally biased region" description="Polar residues" evidence="2">
    <location>
        <begin position="193"/>
        <end position="204"/>
    </location>
</feature>
<protein>
    <submittedName>
        <fullName evidence="4">HYR domain-containing protein</fullName>
    </submittedName>
</protein>
<gene>
    <name evidence="4" type="ORF">HC175_16180</name>
</gene>
<keyword evidence="1" id="KW-0677">Repeat</keyword>
<feature type="domain" description="HYR" evidence="3">
    <location>
        <begin position="74"/>
        <end position="158"/>
    </location>
</feature>
<comment type="caution">
    <text evidence="4">The sequence shown here is derived from an EMBL/GenBank/DDBJ whole genome shotgun (WGS) entry which is preliminary data.</text>
</comment>
<evidence type="ECO:0000313" key="4">
    <source>
        <dbReference type="EMBL" id="NJW54448.1"/>
    </source>
</evidence>
<dbReference type="PANTHER" id="PTHR24273">
    <property type="entry name" value="FI04643P-RELATED"/>
    <property type="match status" value="1"/>
</dbReference>
<dbReference type="Pfam" id="PF02494">
    <property type="entry name" value="HYR"/>
    <property type="match status" value="3"/>
</dbReference>
<dbReference type="Proteomes" id="UP000703674">
    <property type="component" value="Unassembled WGS sequence"/>
</dbReference>
<dbReference type="EMBL" id="JAAVJR010000190">
    <property type="protein sequence ID" value="NJW54448.1"/>
    <property type="molecule type" value="Genomic_DNA"/>
</dbReference>
<evidence type="ECO:0000313" key="5">
    <source>
        <dbReference type="Proteomes" id="UP000703674"/>
    </source>
</evidence>
<feature type="non-terminal residue" evidence="4">
    <location>
        <position position="1"/>
    </location>
</feature>